<evidence type="ECO:0000256" key="1">
    <source>
        <dbReference type="SAM" id="MobiDB-lite"/>
    </source>
</evidence>
<dbReference type="AlphaFoldDB" id="A0A9D3VY57"/>
<organism evidence="2 3">
    <name type="scientific">Gossypium stocksii</name>
    <dbReference type="NCBI Taxonomy" id="47602"/>
    <lineage>
        <taxon>Eukaryota</taxon>
        <taxon>Viridiplantae</taxon>
        <taxon>Streptophyta</taxon>
        <taxon>Embryophyta</taxon>
        <taxon>Tracheophyta</taxon>
        <taxon>Spermatophyta</taxon>
        <taxon>Magnoliopsida</taxon>
        <taxon>eudicotyledons</taxon>
        <taxon>Gunneridae</taxon>
        <taxon>Pentapetalae</taxon>
        <taxon>rosids</taxon>
        <taxon>malvids</taxon>
        <taxon>Malvales</taxon>
        <taxon>Malvaceae</taxon>
        <taxon>Malvoideae</taxon>
        <taxon>Gossypium</taxon>
    </lineage>
</organism>
<protein>
    <submittedName>
        <fullName evidence="2">Uncharacterized protein</fullName>
    </submittedName>
</protein>
<feature type="compositionally biased region" description="Polar residues" evidence="1">
    <location>
        <begin position="77"/>
        <end position="94"/>
    </location>
</feature>
<proteinExistence type="predicted"/>
<gene>
    <name evidence="2" type="ORF">J1N35_015170</name>
</gene>
<feature type="compositionally biased region" description="Basic and acidic residues" evidence="1">
    <location>
        <begin position="123"/>
        <end position="133"/>
    </location>
</feature>
<feature type="region of interest" description="Disordered" evidence="1">
    <location>
        <begin position="12"/>
        <end position="38"/>
    </location>
</feature>
<feature type="compositionally biased region" description="Basic residues" evidence="1">
    <location>
        <begin position="99"/>
        <end position="110"/>
    </location>
</feature>
<dbReference type="OrthoDB" id="1924025at2759"/>
<name>A0A9D3VY57_9ROSI</name>
<evidence type="ECO:0000313" key="3">
    <source>
        <dbReference type="Proteomes" id="UP000828251"/>
    </source>
</evidence>
<feature type="compositionally biased region" description="Basic and acidic residues" evidence="1">
    <location>
        <begin position="24"/>
        <end position="38"/>
    </location>
</feature>
<keyword evidence="3" id="KW-1185">Reference proteome</keyword>
<sequence>MQKWLAIQVRAKVAGNPSTSQSGGEKKKAIMESETMSKKNLKLEIPSKTETITVSTVESHAAGPASGQAQGAPGLSRQPSVTKTNCLCSPTTHPGSFRCRVHRAPSLHRTKSIESQSATLQDHTSKPDSDTAE</sequence>
<evidence type="ECO:0000313" key="2">
    <source>
        <dbReference type="EMBL" id="KAH1098249.1"/>
    </source>
</evidence>
<dbReference type="PANTHER" id="PTHR33132:SF92">
    <property type="entry name" value="SERINE-RICH PROTEIN"/>
    <property type="match status" value="1"/>
</dbReference>
<feature type="compositionally biased region" description="Low complexity" evidence="1">
    <location>
        <begin position="61"/>
        <end position="74"/>
    </location>
</feature>
<comment type="caution">
    <text evidence="2">The sequence shown here is derived from an EMBL/GenBank/DDBJ whole genome shotgun (WGS) entry which is preliminary data.</text>
</comment>
<feature type="compositionally biased region" description="Polar residues" evidence="1">
    <location>
        <begin position="113"/>
        <end position="122"/>
    </location>
</feature>
<dbReference type="PANTHER" id="PTHR33132">
    <property type="entry name" value="OSJNBB0118P14.9 PROTEIN"/>
    <property type="match status" value="1"/>
</dbReference>
<dbReference type="EMBL" id="JAIQCV010000005">
    <property type="protein sequence ID" value="KAH1098249.1"/>
    <property type="molecule type" value="Genomic_DNA"/>
</dbReference>
<dbReference type="Proteomes" id="UP000828251">
    <property type="component" value="Unassembled WGS sequence"/>
</dbReference>
<accession>A0A9D3VY57</accession>
<reference evidence="2 3" key="1">
    <citation type="journal article" date="2021" name="Plant Biotechnol. J.">
        <title>Multi-omics assisted identification of the key and species-specific regulatory components of drought-tolerant mechanisms in Gossypium stocksii.</title>
        <authorList>
            <person name="Yu D."/>
            <person name="Ke L."/>
            <person name="Zhang D."/>
            <person name="Wu Y."/>
            <person name="Sun Y."/>
            <person name="Mei J."/>
            <person name="Sun J."/>
            <person name="Sun Y."/>
        </authorList>
    </citation>
    <scope>NUCLEOTIDE SEQUENCE [LARGE SCALE GENOMIC DNA]</scope>
    <source>
        <strain evidence="3">cv. E1</strain>
        <tissue evidence="2">Leaf</tissue>
    </source>
</reference>
<feature type="region of interest" description="Disordered" evidence="1">
    <location>
        <begin position="58"/>
        <end position="133"/>
    </location>
</feature>